<reference evidence="2" key="1">
    <citation type="submission" date="2021-05" db="EMBL/GenBank/DDBJ databases">
        <authorList>
            <person name="Alioto T."/>
            <person name="Alioto T."/>
            <person name="Gomez Garrido J."/>
        </authorList>
    </citation>
    <scope>NUCLEOTIDE SEQUENCE</scope>
</reference>
<feature type="transmembrane region" description="Helical" evidence="1">
    <location>
        <begin position="34"/>
        <end position="51"/>
    </location>
</feature>
<keyword evidence="1" id="KW-1133">Transmembrane helix</keyword>
<dbReference type="EMBL" id="HBUF01598167">
    <property type="protein sequence ID" value="CAG6775350.1"/>
    <property type="molecule type" value="Transcribed_RNA"/>
</dbReference>
<evidence type="ECO:0000256" key="1">
    <source>
        <dbReference type="SAM" id="Phobius"/>
    </source>
</evidence>
<accession>A0A8D9F4U5</accession>
<proteinExistence type="predicted"/>
<name>A0A8D9F4U5_9HEMI</name>
<keyword evidence="1" id="KW-0812">Transmembrane</keyword>
<keyword evidence="1" id="KW-0472">Membrane</keyword>
<dbReference type="AlphaFoldDB" id="A0A8D9F4U5"/>
<organism evidence="2">
    <name type="scientific">Cacopsylla melanoneura</name>
    <dbReference type="NCBI Taxonomy" id="428564"/>
    <lineage>
        <taxon>Eukaryota</taxon>
        <taxon>Metazoa</taxon>
        <taxon>Ecdysozoa</taxon>
        <taxon>Arthropoda</taxon>
        <taxon>Hexapoda</taxon>
        <taxon>Insecta</taxon>
        <taxon>Pterygota</taxon>
        <taxon>Neoptera</taxon>
        <taxon>Paraneoptera</taxon>
        <taxon>Hemiptera</taxon>
        <taxon>Sternorrhyncha</taxon>
        <taxon>Psylloidea</taxon>
        <taxon>Psyllidae</taxon>
        <taxon>Psyllinae</taxon>
        <taxon>Cacopsylla</taxon>
    </lineage>
</organism>
<evidence type="ECO:0000313" key="2">
    <source>
        <dbReference type="EMBL" id="CAG6775350.1"/>
    </source>
</evidence>
<sequence>MFKFLFKNVSLLFPREMGNILFVGRVSPRLSTPFSLLGIIFILGSSLFKYLTTYWNMQAFENLYFVLINSSIPFQLSNIPIANFCFPISLQSSAFHRISIPLSLSMSPSFPLSLPTAYHSNPSLLPH</sequence>
<protein>
    <submittedName>
        <fullName evidence="2">Uncharacterized protein</fullName>
    </submittedName>
</protein>